<comment type="similarity">
    <text evidence="2">Belongs to the cytidine and deoxycytidylate deaminase family. ADAT3 subfamily.</text>
</comment>
<dbReference type="SUPFAM" id="SSF53927">
    <property type="entry name" value="Cytidine deaminase-like"/>
    <property type="match status" value="1"/>
</dbReference>
<evidence type="ECO:0000256" key="3">
    <source>
        <dbReference type="SAM" id="MobiDB-lite"/>
    </source>
</evidence>
<dbReference type="AlphaFoldDB" id="A0A6J1CLQ3"/>
<name>A0A6J1CLQ3_MOMCH</name>
<feature type="domain" description="CMP/dCMP-type deaminase" evidence="4">
    <location>
        <begin position="261"/>
        <end position="384"/>
    </location>
</feature>
<dbReference type="GeneID" id="111012110"/>
<dbReference type="PANTHER" id="PTHR11079">
    <property type="entry name" value="CYTOSINE DEAMINASE FAMILY MEMBER"/>
    <property type="match status" value="1"/>
</dbReference>
<evidence type="ECO:0000256" key="1">
    <source>
        <dbReference type="ARBA" id="ARBA00022694"/>
    </source>
</evidence>
<keyword evidence="1" id="KW-0819">tRNA processing</keyword>
<gene>
    <name evidence="6" type="primary">LOC111012110</name>
</gene>
<feature type="compositionally biased region" description="Basic and acidic residues" evidence="3">
    <location>
        <begin position="311"/>
        <end position="331"/>
    </location>
</feature>
<reference evidence="6" key="1">
    <citation type="submission" date="2025-08" db="UniProtKB">
        <authorList>
            <consortium name="RefSeq"/>
        </authorList>
    </citation>
    <scope>IDENTIFICATION</scope>
    <source>
        <strain evidence="6">OHB3-1</strain>
    </source>
</reference>
<evidence type="ECO:0000259" key="4">
    <source>
        <dbReference type="PROSITE" id="PS51747"/>
    </source>
</evidence>
<protein>
    <submittedName>
        <fullName evidence="6">Probable inactive tRNA-specific adenosine deaminase-like protein 3</fullName>
    </submittedName>
</protein>
<dbReference type="PANTHER" id="PTHR11079:SF156">
    <property type="entry name" value="INACTIVE TRNA-SPECIFIC ADENOSINE DEAMINASE-LIKE PROTEIN 3-RELATED"/>
    <property type="match status" value="1"/>
</dbReference>
<dbReference type="GO" id="GO:0008033">
    <property type="term" value="P:tRNA processing"/>
    <property type="evidence" value="ECO:0007669"/>
    <property type="project" value="UniProtKB-KW"/>
</dbReference>
<dbReference type="GO" id="GO:0005634">
    <property type="term" value="C:nucleus"/>
    <property type="evidence" value="ECO:0007669"/>
    <property type="project" value="TreeGrafter"/>
</dbReference>
<dbReference type="KEGG" id="mcha:111012110"/>
<evidence type="ECO:0000313" key="6">
    <source>
        <dbReference type="RefSeq" id="XP_022141843.1"/>
    </source>
</evidence>
<dbReference type="GO" id="GO:0052717">
    <property type="term" value="F:tRNA-specific adenosine-34 deaminase activity"/>
    <property type="evidence" value="ECO:0007669"/>
    <property type="project" value="TreeGrafter"/>
</dbReference>
<dbReference type="OrthoDB" id="3180714at2759"/>
<dbReference type="InterPro" id="IPR016193">
    <property type="entry name" value="Cytidine_deaminase-like"/>
</dbReference>
<keyword evidence="5" id="KW-1185">Reference proteome</keyword>
<evidence type="ECO:0000256" key="2">
    <source>
        <dbReference type="ARBA" id="ARBA00038160"/>
    </source>
</evidence>
<dbReference type="Gene3D" id="3.40.140.10">
    <property type="entry name" value="Cytidine Deaminase, domain 2"/>
    <property type="match status" value="1"/>
</dbReference>
<sequence>MCQIIYIPDKLPIPPGQQPTVNVFAAVVEPKLINNLVRRLNQIAPLENLRHVKRVQKKHLEDGKTQIALILCLARENNCNLDDMPSDVQELVTSYQLSAFITKVCKEAASTKEEWEEQCKLWPTSYHPPTYNIDGITGFNEEETQSVFGLMRLAIELAQSSHKTVVNAAVIIDPSDKQVIATACDHHIFSENAMSNASGETGFKKRLESIGSHADSNGATIHETLPSSASLKVLKQSCSNVSCLYPWRWVEQQLQHSSNSCSWHPLRHAAIAAIESSAARDRRLFPTSGTVGDKSIEMEPMGPPTNLAKRQKTDLDNAKSEEEKRGTDIEGIDSKSGRPYLCTGYDIYLVWEPCIMCAMALIHQRVRRVFFAFPNPSDGALGSVRRLQGQKSLNHHYAVFRVLLPEDAL</sequence>
<dbReference type="InterPro" id="IPR002125">
    <property type="entry name" value="CMP_dCMP_dom"/>
</dbReference>
<dbReference type="Proteomes" id="UP000504603">
    <property type="component" value="Unplaced"/>
</dbReference>
<proteinExistence type="inferred from homology"/>
<dbReference type="RefSeq" id="XP_022141843.1">
    <property type="nucleotide sequence ID" value="XM_022286151.1"/>
</dbReference>
<dbReference type="GO" id="GO:0005737">
    <property type="term" value="C:cytoplasm"/>
    <property type="evidence" value="ECO:0007669"/>
    <property type="project" value="TreeGrafter"/>
</dbReference>
<dbReference type="PROSITE" id="PS51747">
    <property type="entry name" value="CYT_DCMP_DEAMINASES_2"/>
    <property type="match status" value="1"/>
</dbReference>
<evidence type="ECO:0000313" key="5">
    <source>
        <dbReference type="Proteomes" id="UP000504603"/>
    </source>
</evidence>
<feature type="region of interest" description="Disordered" evidence="3">
    <location>
        <begin position="285"/>
        <end position="331"/>
    </location>
</feature>
<accession>A0A6J1CLQ3</accession>
<organism evidence="5 6">
    <name type="scientific">Momordica charantia</name>
    <name type="common">Bitter gourd</name>
    <name type="synonym">Balsam pear</name>
    <dbReference type="NCBI Taxonomy" id="3673"/>
    <lineage>
        <taxon>Eukaryota</taxon>
        <taxon>Viridiplantae</taxon>
        <taxon>Streptophyta</taxon>
        <taxon>Embryophyta</taxon>
        <taxon>Tracheophyta</taxon>
        <taxon>Spermatophyta</taxon>
        <taxon>Magnoliopsida</taxon>
        <taxon>eudicotyledons</taxon>
        <taxon>Gunneridae</taxon>
        <taxon>Pentapetalae</taxon>
        <taxon>rosids</taxon>
        <taxon>fabids</taxon>
        <taxon>Cucurbitales</taxon>
        <taxon>Cucurbitaceae</taxon>
        <taxon>Momordiceae</taxon>
        <taxon>Momordica</taxon>
    </lineage>
</organism>